<dbReference type="SUPFAM" id="SSF52540">
    <property type="entry name" value="P-loop containing nucleoside triphosphate hydrolases"/>
    <property type="match status" value="1"/>
</dbReference>
<dbReference type="Pfam" id="PF07931">
    <property type="entry name" value="CPT"/>
    <property type="match status" value="1"/>
</dbReference>
<dbReference type="Gene3D" id="3.40.50.300">
    <property type="entry name" value="P-loop containing nucleotide triphosphate hydrolases"/>
    <property type="match status" value="1"/>
</dbReference>
<dbReference type="EMBL" id="FSRL01000001">
    <property type="protein sequence ID" value="SIO09176.1"/>
    <property type="molecule type" value="Genomic_DNA"/>
</dbReference>
<name>A0A1N6GNR4_9RHOB</name>
<reference evidence="4" key="1">
    <citation type="submission" date="2016-11" db="EMBL/GenBank/DDBJ databases">
        <authorList>
            <person name="Varghese N."/>
            <person name="Submissions S."/>
        </authorList>
    </citation>
    <scope>NUCLEOTIDE SEQUENCE [LARGE SCALE GENOMIC DNA]</scope>
    <source>
        <strain evidence="4">DSM 29440</strain>
    </source>
</reference>
<dbReference type="InterPro" id="IPR027417">
    <property type="entry name" value="P-loop_NTPase"/>
</dbReference>
<feature type="binding site" evidence="2">
    <location>
        <begin position="12"/>
        <end position="19"/>
    </location>
    <ligand>
        <name>ATP</name>
        <dbReference type="ChEBI" id="CHEBI:30616"/>
    </ligand>
</feature>
<dbReference type="Proteomes" id="UP000184932">
    <property type="component" value="Unassembled WGS sequence"/>
</dbReference>
<keyword evidence="4" id="KW-1185">Reference proteome</keyword>
<accession>A0A1N6GNR4</accession>
<proteinExistence type="predicted"/>
<evidence type="ECO:0000313" key="3">
    <source>
        <dbReference type="EMBL" id="SIO09176.1"/>
    </source>
</evidence>
<evidence type="ECO:0000256" key="2">
    <source>
        <dbReference type="PIRSR" id="PIRSR007531-2"/>
    </source>
</evidence>
<dbReference type="InterPro" id="IPR012853">
    <property type="entry name" value="CPT"/>
</dbReference>
<sequence>MPAPGRVILIHGASSAGKSTLARAVQAALPEPFTHLTFDHLIDSGALPRGPRWPAVRAQVFDGWHRAVAAFGASGADVIWDHIIEAPAWHQDLRALLAGRDLFFVGLHCGLAELERRESARGDRTPGDAARDAAHIHAGKSYDIELRSEEGAAANATRLVAAWQARQGVSRFFA</sequence>
<gene>
    <name evidence="3" type="ORF">SAMN05444002_2649</name>
</gene>
<evidence type="ECO:0000313" key="4">
    <source>
        <dbReference type="Proteomes" id="UP000184932"/>
    </source>
</evidence>
<dbReference type="GO" id="GO:0005524">
    <property type="term" value="F:ATP binding"/>
    <property type="evidence" value="ECO:0007669"/>
    <property type="project" value="InterPro"/>
</dbReference>
<keyword evidence="3" id="KW-0808">Transferase</keyword>
<organism evidence="3 4">
    <name type="scientific">Vannielia litorea</name>
    <dbReference type="NCBI Taxonomy" id="1217970"/>
    <lineage>
        <taxon>Bacteria</taxon>
        <taxon>Pseudomonadati</taxon>
        <taxon>Pseudomonadota</taxon>
        <taxon>Alphaproteobacteria</taxon>
        <taxon>Rhodobacterales</taxon>
        <taxon>Paracoccaceae</taxon>
        <taxon>Vannielia</taxon>
    </lineage>
</organism>
<dbReference type="PIRSF" id="PIRSF007531">
    <property type="entry name" value="CPT"/>
    <property type="match status" value="1"/>
</dbReference>
<evidence type="ECO:0000256" key="1">
    <source>
        <dbReference type="PIRSR" id="PIRSR007531-1"/>
    </source>
</evidence>
<protein>
    <submittedName>
        <fullName evidence="3">Chloramphenicol 3-O phosphotransferase</fullName>
    </submittedName>
</protein>
<dbReference type="AlphaFoldDB" id="A0A1N6GNR4"/>
<dbReference type="STRING" id="1217970.SAMN05444002_2649"/>
<feature type="active site" evidence="1">
    <location>
        <position position="39"/>
    </location>
</feature>
<dbReference type="GO" id="GO:0016740">
    <property type="term" value="F:transferase activity"/>
    <property type="evidence" value="ECO:0007669"/>
    <property type="project" value="UniProtKB-KW"/>
</dbReference>